<dbReference type="AlphaFoldDB" id="A0A378TYS6"/>
<feature type="transmembrane region" description="Helical" evidence="1">
    <location>
        <begin position="266"/>
        <end position="290"/>
    </location>
</feature>
<feature type="transmembrane region" description="Helical" evidence="1">
    <location>
        <begin position="62"/>
        <end position="86"/>
    </location>
</feature>
<name>A0A378TYS6_NEIEL</name>
<evidence type="ECO:0000313" key="2">
    <source>
        <dbReference type="EMBL" id="STZ68056.1"/>
    </source>
</evidence>
<proteinExistence type="predicted"/>
<feature type="transmembrane region" description="Helical" evidence="1">
    <location>
        <begin position="32"/>
        <end position="56"/>
    </location>
</feature>
<dbReference type="EMBL" id="UGQW01000002">
    <property type="protein sequence ID" value="STZ68056.1"/>
    <property type="molecule type" value="Genomic_DNA"/>
</dbReference>
<accession>A0A378TYS6</accession>
<keyword evidence="1" id="KW-1133">Transmembrane helix</keyword>
<keyword evidence="1" id="KW-0812">Transmembrane</keyword>
<sequence>MNRKNNQQYSSIPVSVQTTSGQVFPASRIRAVIMFLLLLILMTLIAVVTAIAFIIYGILPDWAAIAVSLFIFLFGIIYSEGMWFGLTCSRFATLTNDRLVLYGAFGRERFSCPTDWTFEYRVISSRGLSSSDKVYLRAISPDCHVYRFRLDLCRDEDTLLKALQAQSSEAVFQRALSAEYRRLFATMNPLGVRFLKTISVGFYIITVLAFVSYFFVHPFKLTAAAWQLALLITLLILLPSAWMVRKVWMHETVLGLPAHHYRRRSVVGRITAAIIMMTQISLIILVIGFISTWSLASILGPASLIGSKFETVEQARLGSVHDCGTGCKEVPVCMPAGYGMFEGYWRISYSNRIRQGGTVCVRESKLAYELYFDCPVK</sequence>
<reference evidence="2 3" key="1">
    <citation type="submission" date="2018-06" db="EMBL/GenBank/DDBJ databases">
        <authorList>
            <consortium name="Pathogen Informatics"/>
            <person name="Doyle S."/>
        </authorList>
    </citation>
    <scope>NUCLEOTIDE SEQUENCE [LARGE SCALE GENOMIC DNA]</scope>
    <source>
        <strain evidence="2 3">NCTC10660</strain>
    </source>
</reference>
<gene>
    <name evidence="2" type="ORF">NCTC10660_01556</name>
</gene>
<protein>
    <submittedName>
        <fullName evidence="2">Uncharacterized protein</fullName>
    </submittedName>
</protein>
<organism evidence="2 3">
    <name type="scientific">Neisseria elongata</name>
    <dbReference type="NCBI Taxonomy" id="495"/>
    <lineage>
        <taxon>Bacteria</taxon>
        <taxon>Pseudomonadati</taxon>
        <taxon>Pseudomonadota</taxon>
        <taxon>Betaproteobacteria</taxon>
        <taxon>Neisseriales</taxon>
        <taxon>Neisseriaceae</taxon>
        <taxon>Neisseria</taxon>
    </lineage>
</organism>
<feature type="transmembrane region" description="Helical" evidence="1">
    <location>
        <begin position="200"/>
        <end position="219"/>
    </location>
</feature>
<keyword evidence="1" id="KW-0472">Membrane</keyword>
<evidence type="ECO:0000313" key="3">
    <source>
        <dbReference type="Proteomes" id="UP000254927"/>
    </source>
</evidence>
<evidence type="ECO:0000256" key="1">
    <source>
        <dbReference type="SAM" id="Phobius"/>
    </source>
</evidence>
<dbReference type="Proteomes" id="UP000254927">
    <property type="component" value="Unassembled WGS sequence"/>
</dbReference>
<feature type="transmembrane region" description="Helical" evidence="1">
    <location>
        <begin position="225"/>
        <end position="245"/>
    </location>
</feature>